<dbReference type="VEuPathDB" id="TriTrypDB:TEOVI_000382800"/>
<dbReference type="EMBL" id="CZPT02001829">
    <property type="protein sequence ID" value="SCU72252.1"/>
    <property type="molecule type" value="Genomic_DNA"/>
</dbReference>
<dbReference type="InterPro" id="IPR007599">
    <property type="entry name" value="DER1"/>
</dbReference>
<comment type="similarity">
    <text evidence="2 7">Belongs to the derlin family.</text>
</comment>
<evidence type="ECO:0000256" key="3">
    <source>
        <dbReference type="ARBA" id="ARBA00022692"/>
    </source>
</evidence>
<dbReference type="GeneID" id="92377768"/>
<evidence type="ECO:0000256" key="2">
    <source>
        <dbReference type="ARBA" id="ARBA00008917"/>
    </source>
</evidence>
<dbReference type="SUPFAM" id="SSF144091">
    <property type="entry name" value="Rhomboid-like"/>
    <property type="match status" value="1"/>
</dbReference>
<sequence length="205" mass="24044">MDFNFLWEIPPVTRLLLCLSVISVVLVSFGLVHPLQMIFSPTLAFQEKHYWRLVSTFFYFGPLNLSSIIELHWLYMVSSSIELQYFHRRRLDYCLTLFTGAGLLLFLRSTRAIETPYLSNQFSKTLVYLFGRLLPHQEASIFGLLTVQVRYLPLVFLLMSVMFGEVGIGTEVMADLVGHILWYLLEIFPRITKIHPLRVQRYFIR</sequence>
<protein>
    <recommendedName>
        <fullName evidence="7">Derlin</fullName>
    </recommendedName>
</protein>
<evidence type="ECO:0000256" key="7">
    <source>
        <dbReference type="RuleBase" id="RU363059"/>
    </source>
</evidence>
<dbReference type="PANTHER" id="PTHR11009">
    <property type="entry name" value="DER1-LIKE PROTEIN, DERLIN"/>
    <property type="match status" value="1"/>
</dbReference>
<evidence type="ECO:0000256" key="5">
    <source>
        <dbReference type="ARBA" id="ARBA00022989"/>
    </source>
</evidence>
<evidence type="ECO:0000256" key="1">
    <source>
        <dbReference type="ARBA" id="ARBA00004477"/>
    </source>
</evidence>
<organism evidence="8 9">
    <name type="scientific">Trypanosoma equiperdum</name>
    <dbReference type="NCBI Taxonomy" id="5694"/>
    <lineage>
        <taxon>Eukaryota</taxon>
        <taxon>Discoba</taxon>
        <taxon>Euglenozoa</taxon>
        <taxon>Kinetoplastea</taxon>
        <taxon>Metakinetoplastina</taxon>
        <taxon>Trypanosomatida</taxon>
        <taxon>Trypanosomatidae</taxon>
        <taxon>Trypanosoma</taxon>
    </lineage>
</organism>
<name>A0A1G4IIC4_TRYEQ</name>
<dbReference type="InterPro" id="IPR035952">
    <property type="entry name" value="Rhomboid-like_sf"/>
</dbReference>
<evidence type="ECO:0000256" key="4">
    <source>
        <dbReference type="ARBA" id="ARBA00022824"/>
    </source>
</evidence>
<accession>A0A1G4IIC4</accession>
<feature type="transmembrane region" description="Helical" evidence="7">
    <location>
        <begin position="53"/>
        <end position="75"/>
    </location>
</feature>
<dbReference type="GO" id="GO:0005789">
    <property type="term" value="C:endoplasmic reticulum membrane"/>
    <property type="evidence" value="ECO:0007669"/>
    <property type="project" value="UniProtKB-SubCell"/>
</dbReference>
<keyword evidence="9" id="KW-1185">Reference proteome</keyword>
<proteinExistence type="inferred from homology"/>
<evidence type="ECO:0000313" key="8">
    <source>
        <dbReference type="EMBL" id="SCU72252.1"/>
    </source>
</evidence>
<dbReference type="Proteomes" id="UP000195570">
    <property type="component" value="Unassembled WGS sequence"/>
</dbReference>
<keyword evidence="3 7" id="KW-0812">Transmembrane</keyword>
<evidence type="ECO:0000256" key="6">
    <source>
        <dbReference type="ARBA" id="ARBA00023136"/>
    </source>
</evidence>
<comment type="function">
    <text evidence="7">May be involved in the degradation of misfolded endoplasmic reticulum (ER) luminal proteins.</text>
</comment>
<keyword evidence="4 7" id="KW-0256">Endoplasmic reticulum</keyword>
<comment type="caution">
    <text evidence="8">The sequence shown here is derived from an EMBL/GenBank/DDBJ whole genome shotgun (WGS) entry which is preliminary data.</text>
</comment>
<dbReference type="RefSeq" id="XP_067082769.1">
    <property type="nucleotide sequence ID" value="XM_067226668.1"/>
</dbReference>
<dbReference type="Pfam" id="PF04511">
    <property type="entry name" value="DER1"/>
    <property type="match status" value="1"/>
</dbReference>
<comment type="subcellular location">
    <subcellularLocation>
        <location evidence="1 7">Endoplasmic reticulum membrane</location>
        <topology evidence="1 7">Multi-pass membrane protein</topology>
    </subcellularLocation>
</comment>
<keyword evidence="6 7" id="KW-0472">Membrane</keyword>
<keyword evidence="5 7" id="KW-1133">Transmembrane helix</keyword>
<feature type="transmembrane region" description="Helical" evidence="7">
    <location>
        <begin position="12"/>
        <end position="32"/>
    </location>
</feature>
<evidence type="ECO:0000313" key="9">
    <source>
        <dbReference type="Proteomes" id="UP000195570"/>
    </source>
</evidence>
<dbReference type="AlphaFoldDB" id="A0A1G4IIC4"/>
<feature type="transmembrane region" description="Helical" evidence="7">
    <location>
        <begin position="90"/>
        <end position="107"/>
    </location>
</feature>
<reference evidence="8" key="1">
    <citation type="submission" date="2016-09" db="EMBL/GenBank/DDBJ databases">
        <authorList>
            <person name="Hebert L."/>
            <person name="Moumen B."/>
        </authorList>
    </citation>
    <scope>NUCLEOTIDE SEQUENCE [LARGE SCALE GENOMIC DNA]</scope>
    <source>
        <strain evidence="8">OVI</strain>
    </source>
</reference>
<dbReference type="GO" id="GO:0006950">
    <property type="term" value="P:response to stress"/>
    <property type="evidence" value="ECO:0007669"/>
    <property type="project" value="UniProtKB-ARBA"/>
</dbReference>
<gene>
    <name evidence="8" type="ORF">TEOVI_000382800</name>
</gene>
<comment type="caution">
    <text evidence="7">Lacks conserved residue(s) required for the propagation of feature annotation.</text>
</comment>